<proteinExistence type="predicted"/>
<organism evidence="1 2">
    <name type="scientific">Nocardia goodfellowii</name>
    <dbReference type="NCBI Taxonomy" id="882446"/>
    <lineage>
        <taxon>Bacteria</taxon>
        <taxon>Bacillati</taxon>
        <taxon>Actinomycetota</taxon>
        <taxon>Actinomycetes</taxon>
        <taxon>Mycobacteriales</taxon>
        <taxon>Nocardiaceae</taxon>
        <taxon>Nocardia</taxon>
    </lineage>
</organism>
<comment type="caution">
    <text evidence="1">The sequence shown here is derived from an EMBL/GenBank/DDBJ whole genome shotgun (WGS) entry which is preliminary data.</text>
</comment>
<dbReference type="Proteomes" id="UP001519325">
    <property type="component" value="Unassembled WGS sequence"/>
</dbReference>
<evidence type="ECO:0000313" key="2">
    <source>
        <dbReference type="Proteomes" id="UP001519325"/>
    </source>
</evidence>
<gene>
    <name evidence="1" type="ORF">BJ987_007403</name>
</gene>
<dbReference type="EMBL" id="JAGGMR010000001">
    <property type="protein sequence ID" value="MBP2194502.1"/>
    <property type="molecule type" value="Genomic_DNA"/>
</dbReference>
<keyword evidence="2" id="KW-1185">Reference proteome</keyword>
<evidence type="ECO:0000313" key="1">
    <source>
        <dbReference type="EMBL" id="MBP2194502.1"/>
    </source>
</evidence>
<reference evidence="1 2" key="1">
    <citation type="submission" date="2021-03" db="EMBL/GenBank/DDBJ databases">
        <title>Sequencing the genomes of 1000 actinobacteria strains.</title>
        <authorList>
            <person name="Klenk H.-P."/>
        </authorList>
    </citation>
    <scope>NUCLEOTIDE SEQUENCE [LARGE SCALE GENOMIC DNA]</scope>
    <source>
        <strain evidence="1 2">DSM 45516</strain>
    </source>
</reference>
<name>A0ABS4QS19_9NOCA</name>
<protein>
    <submittedName>
        <fullName evidence="1">Uncharacterized protein</fullName>
    </submittedName>
</protein>
<accession>A0ABS4QS19</accession>
<sequence length="229" mass="26098">MVEVVLGELERVFGSRVGRMRAVEGCSHCFSSMELERLSGPVEEIAERELLRAVWKWGSTFDGGGEWMRWVAPRLLRWVGEDGAWIDGELVGCRLFAAGWREWAEAGVIEKFCEALWRETLAGSDRSVPVVLSFLVSLTDAVEPWLDVWSRTSGAAADRHFRELWREWGQQLLGGRLEVCCYREGPNIAPVLADWVIAEAPRRIRDGDLDEVSAWMLEQLPLPPDRRWS</sequence>
<dbReference type="RefSeq" id="WP_209897619.1">
    <property type="nucleotide sequence ID" value="NZ_JAGGMR010000001.1"/>
</dbReference>